<dbReference type="Proteomes" id="UP000022645">
    <property type="component" value="Unassembled WGS sequence"/>
</dbReference>
<protein>
    <submittedName>
        <fullName evidence="1">Uncharacterized protein</fullName>
    </submittedName>
</protein>
<accession>X8INC3</accession>
<proteinExistence type="predicted"/>
<dbReference type="EMBL" id="JALU01000027">
    <property type="protein sequence ID" value="EUC51578.1"/>
    <property type="molecule type" value="Genomic_DNA"/>
</dbReference>
<organism evidence="1 2">
    <name type="scientific">Mogibacterium timidum ATCC 33093</name>
    <dbReference type="NCBI Taxonomy" id="1401079"/>
    <lineage>
        <taxon>Bacteria</taxon>
        <taxon>Bacillati</taxon>
        <taxon>Bacillota</taxon>
        <taxon>Clostridia</taxon>
        <taxon>Peptostreptococcales</taxon>
        <taxon>Anaerovoracaceae</taxon>
        <taxon>Mogibacterium</taxon>
    </lineage>
</organism>
<reference evidence="1 2" key="1">
    <citation type="submission" date="2014-01" db="EMBL/GenBank/DDBJ databases">
        <authorList>
            <person name="Durkin A.S."/>
            <person name="McCorrison J."/>
            <person name="Torralba M."/>
            <person name="Gillis M."/>
            <person name="Haft D.H."/>
            <person name="Methe B."/>
            <person name="Sutton G."/>
            <person name="Nelson K.E."/>
        </authorList>
    </citation>
    <scope>NUCLEOTIDE SEQUENCE [LARGE SCALE GENOMIC DNA]</scope>
    <source>
        <strain evidence="1 2">ATCC 33093</strain>
    </source>
</reference>
<comment type="caution">
    <text evidence="1">The sequence shown here is derived from an EMBL/GenBank/DDBJ whole genome shotgun (WGS) entry which is preliminary data.</text>
</comment>
<evidence type="ECO:0000313" key="2">
    <source>
        <dbReference type="Proteomes" id="UP000022645"/>
    </source>
</evidence>
<gene>
    <name evidence="1" type="ORF">HMPREF0581_1007</name>
</gene>
<sequence>MYDSLLKMLYLIIIDITIDTMKNRSVIGMAEDRSILS</sequence>
<name>X8INC3_9FIRM</name>
<dbReference type="AlphaFoldDB" id="X8INC3"/>
<evidence type="ECO:0000313" key="1">
    <source>
        <dbReference type="EMBL" id="EUC51578.1"/>
    </source>
</evidence>